<organism evidence="1 2">
    <name type="scientific">Anaerosalibacter massiliensis</name>
    <dbReference type="NCBI Taxonomy" id="1347392"/>
    <lineage>
        <taxon>Bacteria</taxon>
        <taxon>Bacillati</taxon>
        <taxon>Bacillota</taxon>
        <taxon>Tissierellia</taxon>
        <taxon>Tissierellales</taxon>
        <taxon>Sporanaerobacteraceae</taxon>
        <taxon>Anaerosalibacter</taxon>
    </lineage>
</organism>
<name>A0A9X2MJU0_9FIRM</name>
<keyword evidence="2" id="KW-1185">Reference proteome</keyword>
<evidence type="ECO:0000313" key="2">
    <source>
        <dbReference type="Proteomes" id="UP001142078"/>
    </source>
</evidence>
<accession>A0A9X2MJU0</accession>
<sequence>MKFIYHKYDELPRLSWCAIIEKDKEDIDVYCGPWVETLDDFFEEGAWDDEFEKANFDNSVFFMGSGAKLVNNSVIFSTPNHTLERLHVIREKNKIFISNSLAFVLEKSNKDLDIDYTGYEKDFATILKGINEYKSQIFLKDGQHLELYYYCNIVIDNQLKIKKEKKKQREDFIDFNDYYSSLKNCLKSLYKNLSSNKRKINYGVVTTISKGYDSIACAALGKEIGCNLAVTLNRPGKYEEDDGTDIAKILGYEKILGKDANEYMNRTDFVEAEFLASGELGTGIVFSSFEKEFQQNMVLTGVNGDLFWGRINDYVNREIKYENESIASTTLYENRLRVGFVNVPIPFYGAFNWPSIHKISNSEEMKKWSVGDQYDKPIPRRIIEEKGVPRSAFGRKKSGAGFNYQFDNLNRIRTRMSPSSFKSFYKFYKENKSTKRLIKNYKNIMKYILYTFPIYCNYLFKKMRVKFRFKEDRERLVSNPFAPAFLIHWGIYITRDRYNIRKI</sequence>
<protein>
    <recommendedName>
        <fullName evidence="3">Asparagine synthetase domain-containing protein</fullName>
    </recommendedName>
</protein>
<comment type="caution">
    <text evidence="1">The sequence shown here is derived from an EMBL/GenBank/DDBJ whole genome shotgun (WGS) entry which is preliminary data.</text>
</comment>
<dbReference type="RefSeq" id="WP_257490703.1">
    <property type="nucleotide sequence ID" value="NZ_JANJZL010000016.1"/>
</dbReference>
<evidence type="ECO:0008006" key="3">
    <source>
        <dbReference type="Google" id="ProtNLM"/>
    </source>
</evidence>
<proteinExistence type="predicted"/>
<evidence type="ECO:0000313" key="1">
    <source>
        <dbReference type="EMBL" id="MCR2045365.1"/>
    </source>
</evidence>
<dbReference type="SUPFAM" id="SSF52402">
    <property type="entry name" value="Adenine nucleotide alpha hydrolases-like"/>
    <property type="match status" value="1"/>
</dbReference>
<reference evidence="1" key="1">
    <citation type="submission" date="2022-07" db="EMBL/GenBank/DDBJ databases">
        <title>Enhanced cultured diversity of the mouse gut microbiota enables custom-made synthetic communities.</title>
        <authorList>
            <person name="Afrizal A."/>
        </authorList>
    </citation>
    <scope>NUCLEOTIDE SEQUENCE</scope>
    <source>
        <strain evidence="1">DSM 29482</strain>
    </source>
</reference>
<dbReference type="EMBL" id="JANJZL010000016">
    <property type="protein sequence ID" value="MCR2045365.1"/>
    <property type="molecule type" value="Genomic_DNA"/>
</dbReference>
<dbReference type="Proteomes" id="UP001142078">
    <property type="component" value="Unassembled WGS sequence"/>
</dbReference>
<gene>
    <name evidence="1" type="ORF">NSA23_14775</name>
</gene>
<dbReference type="AlphaFoldDB" id="A0A9X2MJU0"/>